<protein>
    <submittedName>
        <fullName evidence="2">DUF882 domain-containing protein</fullName>
    </submittedName>
    <submittedName>
        <fullName evidence="3">Serine/threonine protein kinase</fullName>
    </submittedName>
</protein>
<sequence>MSNKLSEHFSRHEFACHCGCGSADVSSELVDVLEQIRARFGAPVVVTSGRRCEAHNRKCGGVTSSQHLAGTAADIHIEGVTPQQIADYAETILPAGGIGIYSTFTHIDVRKNRARWQGI</sequence>
<keyword evidence="3" id="KW-0723">Serine/threonine-protein kinase</keyword>
<dbReference type="InterPro" id="IPR013230">
    <property type="entry name" value="Peptidase_M15A_C"/>
</dbReference>
<reference evidence="2" key="1">
    <citation type="submission" date="2018-07" db="EMBL/GenBank/DDBJ databases">
        <authorList>
            <consortium name="NARMS: The National Antimicrobial Resistance Monitoring System"/>
        </authorList>
    </citation>
    <scope>NUCLEOTIDE SEQUENCE</scope>
    <source>
        <strain evidence="2">CVM N57113F</strain>
    </source>
</reference>
<comment type="caution">
    <text evidence="2">The sequence shown here is derived from an EMBL/GenBank/DDBJ whole genome shotgun (WGS) entry which is preliminary data.</text>
</comment>
<dbReference type="GO" id="GO:0004674">
    <property type="term" value="F:protein serine/threonine kinase activity"/>
    <property type="evidence" value="ECO:0007669"/>
    <property type="project" value="UniProtKB-KW"/>
</dbReference>
<proteinExistence type="predicted"/>
<feature type="domain" description="Peptidase M15A C-terminal" evidence="1">
    <location>
        <begin position="8"/>
        <end position="108"/>
    </location>
</feature>
<dbReference type="AlphaFoldDB" id="A0A3V4SH87"/>
<dbReference type="EMBL" id="AAMHXE010000001">
    <property type="protein sequence ID" value="EDH5176350.1"/>
    <property type="molecule type" value="Genomic_DNA"/>
</dbReference>
<dbReference type="EMBL" id="AAKNFY010000002">
    <property type="protein sequence ID" value="ECT5876405.1"/>
    <property type="molecule type" value="Genomic_DNA"/>
</dbReference>
<dbReference type="Pfam" id="PF08291">
    <property type="entry name" value="Peptidase_M15_3"/>
    <property type="match status" value="1"/>
</dbReference>
<evidence type="ECO:0000313" key="3">
    <source>
        <dbReference type="EMBL" id="EDH5176350.1"/>
    </source>
</evidence>
<dbReference type="SUPFAM" id="SSF55166">
    <property type="entry name" value="Hedgehog/DD-peptidase"/>
    <property type="match status" value="1"/>
</dbReference>
<name>A0A3V4SH87_SALET</name>
<keyword evidence="3" id="KW-0808">Transferase</keyword>
<gene>
    <name evidence="2" type="ORF">A3Z14_05535</name>
    <name evidence="3" type="ORF">CB082_02840</name>
</gene>
<dbReference type="Gene3D" id="3.30.1380.10">
    <property type="match status" value="1"/>
</dbReference>
<evidence type="ECO:0000259" key="1">
    <source>
        <dbReference type="Pfam" id="PF08291"/>
    </source>
</evidence>
<organism evidence="2">
    <name type="scientific">Salmonella enterica subsp. enterica serovar Altona</name>
    <dbReference type="NCBI Taxonomy" id="1151173"/>
    <lineage>
        <taxon>Bacteria</taxon>
        <taxon>Pseudomonadati</taxon>
        <taxon>Pseudomonadota</taxon>
        <taxon>Gammaproteobacteria</taxon>
        <taxon>Enterobacterales</taxon>
        <taxon>Enterobacteriaceae</taxon>
        <taxon>Salmonella</taxon>
    </lineage>
</organism>
<reference evidence="3" key="2">
    <citation type="submission" date="2018-07" db="EMBL/GenBank/DDBJ databases">
        <authorList>
            <consortium name="GenomeTrakr network: Whole genome sequencing for foodborne pathogen traceback"/>
        </authorList>
    </citation>
    <scope>NUCLEOTIDE SEQUENCE</scope>
    <source>
        <strain evidence="3">FSIS1701107</strain>
    </source>
</reference>
<evidence type="ECO:0000313" key="2">
    <source>
        <dbReference type="EMBL" id="ECT5876405.1"/>
    </source>
</evidence>
<dbReference type="InterPro" id="IPR009045">
    <property type="entry name" value="Zn_M74/Hedgehog-like"/>
</dbReference>
<dbReference type="RefSeq" id="WP_116525921.1">
    <property type="nucleotide sequence ID" value="NZ_JADDHZ010000008.1"/>
</dbReference>
<keyword evidence="3" id="KW-0418">Kinase</keyword>
<accession>A0A3V4SH87</accession>